<protein>
    <submittedName>
        <fullName evidence="2">Uncharacterized protein</fullName>
    </submittedName>
</protein>
<accession>A0ABW2YAF0</accession>
<dbReference type="Proteomes" id="UP001597110">
    <property type="component" value="Unassembled WGS sequence"/>
</dbReference>
<gene>
    <name evidence="2" type="ORF">ACFQ0E_05995</name>
</gene>
<organism evidence="2 3">
    <name type="scientific">Lysobacter brunescens</name>
    <dbReference type="NCBI Taxonomy" id="262323"/>
    <lineage>
        <taxon>Bacteria</taxon>
        <taxon>Pseudomonadati</taxon>
        <taxon>Pseudomonadota</taxon>
        <taxon>Gammaproteobacteria</taxon>
        <taxon>Lysobacterales</taxon>
        <taxon>Lysobacteraceae</taxon>
        <taxon>Lysobacter</taxon>
    </lineage>
</organism>
<sequence>MALGLMALALCASAAKPAPLSVRTERAQDTVRQARDGRGVMIDVTSPSGIGRMTLAPASGKAWPSPLRLRLRYAPGRPFRTLEGLDLSVGGKVMATRETMRVEAGRAWLEVTLPADVAMPGKPLRVQWVDAYRR</sequence>
<feature type="signal peptide" evidence="1">
    <location>
        <begin position="1"/>
        <end position="17"/>
    </location>
</feature>
<keyword evidence="1" id="KW-0732">Signal</keyword>
<evidence type="ECO:0000313" key="2">
    <source>
        <dbReference type="EMBL" id="MFD0725150.1"/>
    </source>
</evidence>
<reference evidence="3" key="1">
    <citation type="journal article" date="2019" name="Int. J. Syst. Evol. Microbiol.">
        <title>The Global Catalogue of Microorganisms (GCM) 10K type strain sequencing project: providing services to taxonomists for standard genome sequencing and annotation.</title>
        <authorList>
            <consortium name="The Broad Institute Genomics Platform"/>
            <consortium name="The Broad Institute Genome Sequencing Center for Infectious Disease"/>
            <person name="Wu L."/>
            <person name="Ma J."/>
        </authorList>
    </citation>
    <scope>NUCLEOTIDE SEQUENCE [LARGE SCALE GENOMIC DNA]</scope>
    <source>
        <strain evidence="3">CCUG 55585</strain>
    </source>
</reference>
<evidence type="ECO:0000313" key="3">
    <source>
        <dbReference type="Proteomes" id="UP001597110"/>
    </source>
</evidence>
<comment type="caution">
    <text evidence="2">The sequence shown here is derived from an EMBL/GenBank/DDBJ whole genome shotgun (WGS) entry which is preliminary data.</text>
</comment>
<keyword evidence="3" id="KW-1185">Reference proteome</keyword>
<proteinExistence type="predicted"/>
<dbReference type="RefSeq" id="WP_386822766.1">
    <property type="nucleotide sequence ID" value="NZ_JBHTIF010000001.1"/>
</dbReference>
<evidence type="ECO:0000256" key="1">
    <source>
        <dbReference type="SAM" id="SignalP"/>
    </source>
</evidence>
<name>A0ABW2YAF0_9GAMM</name>
<dbReference type="EMBL" id="JBHTIF010000001">
    <property type="protein sequence ID" value="MFD0725150.1"/>
    <property type="molecule type" value="Genomic_DNA"/>
</dbReference>
<feature type="chain" id="PRO_5047069054" evidence="1">
    <location>
        <begin position="18"/>
        <end position="134"/>
    </location>
</feature>